<dbReference type="Proteomes" id="UP000474630">
    <property type="component" value="Chromosome"/>
</dbReference>
<dbReference type="GO" id="GO:0004713">
    <property type="term" value="F:protein tyrosine kinase activity"/>
    <property type="evidence" value="ECO:0007669"/>
    <property type="project" value="TreeGrafter"/>
</dbReference>
<keyword evidence="1" id="KW-1133">Transmembrane helix</keyword>
<evidence type="ECO:0000313" key="4">
    <source>
        <dbReference type="Proteomes" id="UP000474630"/>
    </source>
</evidence>
<feature type="domain" description="Tyrosine-protein kinase G-rich" evidence="2">
    <location>
        <begin position="292"/>
        <end position="364"/>
    </location>
</feature>
<dbReference type="InterPro" id="IPR032807">
    <property type="entry name" value="GNVR"/>
</dbReference>
<dbReference type="EMBL" id="CP048409">
    <property type="protein sequence ID" value="QIA08552.1"/>
    <property type="molecule type" value="Genomic_DNA"/>
</dbReference>
<protein>
    <recommendedName>
        <fullName evidence="2">Tyrosine-protein kinase G-rich domain-containing protein</fullName>
    </recommendedName>
</protein>
<evidence type="ECO:0000259" key="2">
    <source>
        <dbReference type="Pfam" id="PF13807"/>
    </source>
</evidence>
<gene>
    <name evidence="3" type="ORF">G0Q07_12870</name>
</gene>
<proteinExistence type="predicted"/>
<dbReference type="GO" id="GO:0005886">
    <property type="term" value="C:plasma membrane"/>
    <property type="evidence" value="ECO:0007669"/>
    <property type="project" value="TreeGrafter"/>
</dbReference>
<dbReference type="RefSeq" id="WP_163346566.1">
    <property type="nucleotide sequence ID" value="NZ_CP048409.1"/>
</dbReference>
<dbReference type="Pfam" id="PF13807">
    <property type="entry name" value="GNVR"/>
    <property type="match status" value="1"/>
</dbReference>
<evidence type="ECO:0000256" key="1">
    <source>
        <dbReference type="SAM" id="Phobius"/>
    </source>
</evidence>
<dbReference type="PANTHER" id="PTHR32309:SF13">
    <property type="entry name" value="FERRIC ENTEROBACTIN TRANSPORT PROTEIN FEPE"/>
    <property type="match status" value="1"/>
</dbReference>
<accession>A0A6C0RFD4</accession>
<reference evidence="3 4" key="1">
    <citation type="submission" date="2020-02" db="EMBL/GenBank/DDBJ databases">
        <title>Genome sequencing for Draconibacterium sp. strain M1.</title>
        <authorList>
            <person name="Park S.-J."/>
        </authorList>
    </citation>
    <scope>NUCLEOTIDE SEQUENCE [LARGE SCALE GENOMIC DNA]</scope>
    <source>
        <strain evidence="3 4">M1</strain>
    </source>
</reference>
<evidence type="ECO:0000313" key="3">
    <source>
        <dbReference type="EMBL" id="QIA08552.1"/>
    </source>
</evidence>
<feature type="transmembrane region" description="Helical" evidence="1">
    <location>
        <begin position="341"/>
        <end position="362"/>
    </location>
</feature>
<dbReference type="KEGG" id="drc:G0Q07_12870"/>
<name>A0A6C0RFD4_9BACT</name>
<keyword evidence="4" id="KW-1185">Reference proteome</keyword>
<sequence>MTENTNTIHKKDYLELADLYTRLKQNRGVIIKSAAIAFFIGVFFVVFTPRVYKTQVSLLAESNSNSPANGLMGQLGNLAGLDVGGLMGLDMGGNSKSALTPDLYPQVVKSTTFLIDILQQEVYLPKEDLTLSVSEYLQEHTKPSISGWVGYAMSLLKSKGENRIIPQKKEGEPLDLTQGDLDLIEGLANTIEVNIIKSESGLTGGDSKVIQVSVEQQDPYVSALLTEKVIASLKQYIIDYHTSKEKNDLAFIEARYQEAKAKYFEKQEALAEYDDSNVNVILASAKSRRDRLVTETTLASNLYKGLAQKREQAQILVQDKTPVFTVIEPAKVPQRKSKPKTMFTIISLTIIGLFAGTCIVIWKEFIVSNDTNKIN</sequence>
<dbReference type="InterPro" id="IPR050445">
    <property type="entry name" value="Bact_polysacc_biosynth/exp"/>
</dbReference>
<feature type="transmembrane region" description="Helical" evidence="1">
    <location>
        <begin position="29"/>
        <end position="47"/>
    </location>
</feature>
<keyword evidence="1" id="KW-0812">Transmembrane</keyword>
<dbReference type="AlphaFoldDB" id="A0A6C0RFD4"/>
<keyword evidence="1" id="KW-0472">Membrane</keyword>
<organism evidence="3 4">
    <name type="scientific">Draconibacterium halophilum</name>
    <dbReference type="NCBI Taxonomy" id="2706887"/>
    <lineage>
        <taxon>Bacteria</taxon>
        <taxon>Pseudomonadati</taxon>
        <taxon>Bacteroidota</taxon>
        <taxon>Bacteroidia</taxon>
        <taxon>Marinilabiliales</taxon>
        <taxon>Prolixibacteraceae</taxon>
        <taxon>Draconibacterium</taxon>
    </lineage>
</organism>
<dbReference type="PANTHER" id="PTHR32309">
    <property type="entry name" value="TYROSINE-PROTEIN KINASE"/>
    <property type="match status" value="1"/>
</dbReference>